<feature type="domain" description="Acyl-CoA dehydrogenase C-terminal" evidence="4">
    <location>
        <begin position="269"/>
        <end position="397"/>
    </location>
</feature>
<evidence type="ECO:0000259" key="3">
    <source>
        <dbReference type="Pfam" id="PF02771"/>
    </source>
</evidence>
<dbReference type="Gene3D" id="2.40.110.10">
    <property type="entry name" value="Butyryl-CoA Dehydrogenase, subunit A, domain 2"/>
    <property type="match status" value="1"/>
</dbReference>
<accession>A0ABQ6A6N8</accession>
<evidence type="ECO:0000313" key="6">
    <source>
        <dbReference type="Proteomes" id="UP001156641"/>
    </source>
</evidence>
<feature type="domain" description="Acyl-CoA dehydrogenase/oxidase N-terminal" evidence="3">
    <location>
        <begin position="52"/>
        <end position="128"/>
    </location>
</feature>
<dbReference type="Gene3D" id="1.10.540.10">
    <property type="entry name" value="Acyl-CoA dehydrogenase/oxidase, N-terminal domain"/>
    <property type="match status" value="1"/>
</dbReference>
<dbReference type="SUPFAM" id="SSF47203">
    <property type="entry name" value="Acyl-CoA dehydrogenase C-terminal domain-like"/>
    <property type="match status" value="1"/>
</dbReference>
<comment type="caution">
    <text evidence="5">The sequence shown here is derived from an EMBL/GenBank/DDBJ whole genome shotgun (WGS) entry which is preliminary data.</text>
</comment>
<feature type="region of interest" description="Disordered" evidence="2">
    <location>
        <begin position="1"/>
        <end position="25"/>
    </location>
</feature>
<dbReference type="EMBL" id="BSOS01000077">
    <property type="protein sequence ID" value="GLR68091.1"/>
    <property type="molecule type" value="Genomic_DNA"/>
</dbReference>
<gene>
    <name evidence="5" type="ORF">GCM10010909_27720</name>
</gene>
<dbReference type="InterPro" id="IPR009100">
    <property type="entry name" value="AcylCoA_DH/oxidase_NM_dom_sf"/>
</dbReference>
<dbReference type="Gene3D" id="1.20.140.10">
    <property type="entry name" value="Butyryl-CoA Dehydrogenase, subunit A, domain 3"/>
    <property type="match status" value="1"/>
</dbReference>
<dbReference type="Pfam" id="PF08028">
    <property type="entry name" value="Acyl-CoA_dh_2"/>
    <property type="match status" value="1"/>
</dbReference>
<keyword evidence="6" id="KW-1185">Reference proteome</keyword>
<dbReference type="InterPro" id="IPR013786">
    <property type="entry name" value="AcylCoA_DH/ox_N"/>
</dbReference>
<name>A0ABQ6A6N8_9PROT</name>
<dbReference type="SUPFAM" id="SSF56645">
    <property type="entry name" value="Acyl-CoA dehydrogenase NM domain-like"/>
    <property type="match status" value="1"/>
</dbReference>
<evidence type="ECO:0000256" key="1">
    <source>
        <dbReference type="ARBA" id="ARBA00023002"/>
    </source>
</evidence>
<dbReference type="PANTHER" id="PTHR43884">
    <property type="entry name" value="ACYL-COA DEHYDROGENASE"/>
    <property type="match status" value="1"/>
</dbReference>
<evidence type="ECO:0000256" key="2">
    <source>
        <dbReference type="SAM" id="MobiDB-lite"/>
    </source>
</evidence>
<evidence type="ECO:0000259" key="4">
    <source>
        <dbReference type="Pfam" id="PF08028"/>
    </source>
</evidence>
<protein>
    <submittedName>
        <fullName evidence="5">Acyl-CoA dehydrogenase</fullName>
    </submittedName>
</protein>
<dbReference type="Pfam" id="PF02771">
    <property type="entry name" value="Acyl-CoA_dh_N"/>
    <property type="match status" value="1"/>
</dbReference>
<dbReference type="InterPro" id="IPR037069">
    <property type="entry name" value="AcylCoA_DH/ox_N_sf"/>
</dbReference>
<sequence>MTVIRKAGPAAHRKIDPALDDGGGPGYNVQAEKELVGRARELQPLLLKHGPQGDKDRRLPNEVFDALTDAGFWAMAVPRRWGGLGTSARAMSLVGAELAKGDGSVGWVYTVLHGSTWVASLGPDALQEAIFGEEGVDHPVICAVANPPGTIDEVDGGYLVNGRWPYASGSAHARWAQLGVNIRNKDGSLDHGGFAYVRIKDITIDDTWHMMGMRATASNTIVAKDVFIPYAQFYHVAKLGLGGHTPGKRHVGEPSDYWPFMPFLRATAHAVVAGAALEIQARVTEAAQRRPIVYTTYTKQSEAVMAQGQLGEAAARISAAVAVTLKNCDLIDQVGLTRVPLTPQQRALSKGEGSLAVDLLSQAIDQLMFLAGSSAFSTSNPIERLYRDAVFGMRHTANLPYVGYEIFGKSLLGIEPNISHPDFI</sequence>
<evidence type="ECO:0000313" key="5">
    <source>
        <dbReference type="EMBL" id="GLR68091.1"/>
    </source>
</evidence>
<dbReference type="RefSeq" id="WP_284258933.1">
    <property type="nucleotide sequence ID" value="NZ_BSOS01000077.1"/>
</dbReference>
<reference evidence="6" key="1">
    <citation type="journal article" date="2019" name="Int. J. Syst. Evol. Microbiol.">
        <title>The Global Catalogue of Microorganisms (GCM) 10K type strain sequencing project: providing services to taxonomists for standard genome sequencing and annotation.</title>
        <authorList>
            <consortium name="The Broad Institute Genomics Platform"/>
            <consortium name="The Broad Institute Genome Sequencing Center for Infectious Disease"/>
            <person name="Wu L."/>
            <person name="Ma J."/>
        </authorList>
    </citation>
    <scope>NUCLEOTIDE SEQUENCE [LARGE SCALE GENOMIC DNA]</scope>
    <source>
        <strain evidence="6">NBRC 112502</strain>
    </source>
</reference>
<dbReference type="InterPro" id="IPR013107">
    <property type="entry name" value="Acyl-CoA_DH_C"/>
</dbReference>
<dbReference type="PANTHER" id="PTHR43884:SF12">
    <property type="entry name" value="ISOVALERYL-COA DEHYDROGENASE, MITOCHONDRIAL-RELATED"/>
    <property type="match status" value="1"/>
</dbReference>
<dbReference type="PIRSF" id="PIRSF016578">
    <property type="entry name" value="HsaA"/>
    <property type="match status" value="1"/>
</dbReference>
<organism evidence="5 6">
    <name type="scientific">Acidocella aquatica</name>
    <dbReference type="NCBI Taxonomy" id="1922313"/>
    <lineage>
        <taxon>Bacteria</taxon>
        <taxon>Pseudomonadati</taxon>
        <taxon>Pseudomonadota</taxon>
        <taxon>Alphaproteobacteria</taxon>
        <taxon>Acetobacterales</taxon>
        <taxon>Acidocellaceae</taxon>
        <taxon>Acidocella</taxon>
    </lineage>
</organism>
<dbReference type="InterPro" id="IPR036250">
    <property type="entry name" value="AcylCo_DH-like_C"/>
</dbReference>
<keyword evidence="1" id="KW-0560">Oxidoreductase</keyword>
<dbReference type="InterPro" id="IPR046373">
    <property type="entry name" value="Acyl-CoA_Oxase/DH_mid-dom_sf"/>
</dbReference>
<dbReference type="Proteomes" id="UP001156641">
    <property type="component" value="Unassembled WGS sequence"/>
</dbReference>
<proteinExistence type="predicted"/>